<comment type="subcellular location">
    <subcellularLocation>
        <location evidence="1">Membrane</location>
        <topology evidence="1">Multi-pass membrane protein</topology>
    </subcellularLocation>
</comment>
<feature type="region of interest" description="Disordered" evidence="9">
    <location>
        <begin position="1211"/>
        <end position="1257"/>
    </location>
</feature>
<dbReference type="InterPro" id="IPR011701">
    <property type="entry name" value="MFS"/>
</dbReference>
<evidence type="ECO:0000313" key="12">
    <source>
        <dbReference type="EMBL" id="OQO13478.1"/>
    </source>
</evidence>
<feature type="transmembrane region" description="Helical" evidence="10">
    <location>
        <begin position="1682"/>
        <end position="1708"/>
    </location>
</feature>
<dbReference type="OrthoDB" id="9989144at2759"/>
<feature type="transmembrane region" description="Helical" evidence="10">
    <location>
        <begin position="1407"/>
        <end position="1427"/>
    </location>
</feature>
<evidence type="ECO:0000256" key="6">
    <source>
        <dbReference type="ARBA" id="ARBA00053977"/>
    </source>
</evidence>
<evidence type="ECO:0000256" key="9">
    <source>
        <dbReference type="SAM" id="MobiDB-lite"/>
    </source>
</evidence>
<feature type="compositionally biased region" description="Basic and acidic residues" evidence="9">
    <location>
        <begin position="496"/>
        <end position="505"/>
    </location>
</feature>
<dbReference type="SUPFAM" id="SSF51735">
    <property type="entry name" value="NAD(P)-binding Rossmann-fold domains"/>
    <property type="match status" value="1"/>
</dbReference>
<feature type="transmembrane region" description="Helical" evidence="10">
    <location>
        <begin position="1596"/>
        <end position="1615"/>
    </location>
</feature>
<dbReference type="Pfam" id="PF07690">
    <property type="entry name" value="MFS_1"/>
    <property type="match status" value="1"/>
</dbReference>
<evidence type="ECO:0000256" key="4">
    <source>
        <dbReference type="ARBA" id="ARBA00023136"/>
    </source>
</evidence>
<feature type="transmembrane region" description="Helical" evidence="10">
    <location>
        <begin position="1323"/>
        <end position="1340"/>
    </location>
</feature>
<evidence type="ECO:0000256" key="5">
    <source>
        <dbReference type="ARBA" id="ARBA00038347"/>
    </source>
</evidence>
<comment type="function">
    <text evidence="6">MFS transporter; part of the gene cluster that mediates the biosynthesis of cercosporin, a light-activated, non-host-selective toxin. The perylenequinone chromophore of cercosporin absorbs light energy to attain an electronically-activated triplet state and produces active oxygen species such as the hydroxyl radical, superoxide, hydrogen peroxide or singlet oxygen upon reaction with oxygen molecules. These reactive oxygen species cause damage to various cellular components including lipids, proteins and nucleic acids. Responsible for secretion and accumulation of cercosporin, but does not play any roles in self-protection against the toxicity of cercosporin.</text>
</comment>
<dbReference type="InterPro" id="IPR020846">
    <property type="entry name" value="MFS_dom"/>
</dbReference>
<feature type="compositionally biased region" description="Basic and acidic residues" evidence="9">
    <location>
        <begin position="1246"/>
        <end position="1257"/>
    </location>
</feature>
<dbReference type="InterPro" id="IPR040459">
    <property type="entry name" value="MJ1316"/>
</dbReference>
<dbReference type="PANTHER" id="PTHR23502">
    <property type="entry name" value="MAJOR FACILITATOR SUPERFAMILY"/>
    <property type="match status" value="1"/>
</dbReference>
<feature type="domain" description="Major facilitator superfamily (MFS) profile" evidence="11">
    <location>
        <begin position="1285"/>
        <end position="1713"/>
    </location>
</feature>
<feature type="transmembrane region" description="Helical" evidence="10">
    <location>
        <begin position="1374"/>
        <end position="1395"/>
    </location>
</feature>
<evidence type="ECO:0000256" key="1">
    <source>
        <dbReference type="ARBA" id="ARBA00004141"/>
    </source>
</evidence>
<name>A0A1V8TQF4_9PEZI</name>
<feature type="transmembrane region" description="Helical" evidence="10">
    <location>
        <begin position="1517"/>
        <end position="1536"/>
    </location>
</feature>
<keyword evidence="2 10" id="KW-0812">Transmembrane</keyword>
<accession>A0A1V8TQF4</accession>
<dbReference type="SUPFAM" id="SSF103473">
    <property type="entry name" value="MFS general substrate transporter"/>
    <property type="match status" value="1"/>
</dbReference>
<feature type="transmembrane region" description="Helical" evidence="10">
    <location>
        <begin position="1556"/>
        <end position="1575"/>
    </location>
</feature>
<organism evidence="12 13">
    <name type="scientific">Cryoendolithus antarcticus</name>
    <dbReference type="NCBI Taxonomy" id="1507870"/>
    <lineage>
        <taxon>Eukaryota</taxon>
        <taxon>Fungi</taxon>
        <taxon>Dikarya</taxon>
        <taxon>Ascomycota</taxon>
        <taxon>Pezizomycotina</taxon>
        <taxon>Dothideomycetes</taxon>
        <taxon>Dothideomycetidae</taxon>
        <taxon>Cladosporiales</taxon>
        <taxon>Cladosporiaceae</taxon>
        <taxon>Cryoendolithus</taxon>
    </lineage>
</organism>
<keyword evidence="3 10" id="KW-1133">Transmembrane helix</keyword>
<dbReference type="InParanoid" id="A0A1V8TQF4"/>
<proteinExistence type="inferred from homology"/>
<feature type="transmembrane region" description="Helical" evidence="10">
    <location>
        <begin position="1653"/>
        <end position="1676"/>
    </location>
</feature>
<feature type="transmembrane region" description="Helical" evidence="10">
    <location>
        <begin position="1447"/>
        <end position="1470"/>
    </location>
</feature>
<dbReference type="InterPro" id="IPR036259">
    <property type="entry name" value="MFS_trans_sf"/>
</dbReference>
<comment type="caution">
    <text evidence="12">The sequence shown here is derived from an EMBL/GenBank/DDBJ whole genome shotgun (WGS) entry which is preliminary data.</text>
</comment>
<dbReference type="InterPro" id="IPR036291">
    <property type="entry name" value="NAD(P)-bd_dom_sf"/>
</dbReference>
<reference evidence="13" key="1">
    <citation type="submission" date="2017-03" db="EMBL/GenBank/DDBJ databases">
        <title>Genomes of endolithic fungi from Antarctica.</title>
        <authorList>
            <person name="Coleine C."/>
            <person name="Masonjones S."/>
            <person name="Stajich J.E."/>
        </authorList>
    </citation>
    <scope>NUCLEOTIDE SEQUENCE [LARGE SCALE GENOMIC DNA]</scope>
    <source>
        <strain evidence="13">CCFEE 5527</strain>
    </source>
</reference>
<evidence type="ECO:0000256" key="3">
    <source>
        <dbReference type="ARBA" id="ARBA00022989"/>
    </source>
</evidence>
<feature type="transmembrane region" description="Helical" evidence="10">
    <location>
        <begin position="1283"/>
        <end position="1303"/>
    </location>
</feature>
<comment type="similarity">
    <text evidence="5">Belongs to the major facilitator superfamily. CAR1 family.</text>
</comment>
<feature type="region of interest" description="Disordered" evidence="9">
    <location>
        <begin position="397"/>
        <end position="421"/>
    </location>
</feature>
<dbReference type="CDD" id="cd17323">
    <property type="entry name" value="MFS_Tpo1_MDR_like"/>
    <property type="match status" value="1"/>
</dbReference>
<dbReference type="GO" id="GO:0005886">
    <property type="term" value="C:plasma membrane"/>
    <property type="evidence" value="ECO:0007669"/>
    <property type="project" value="TreeGrafter"/>
</dbReference>
<dbReference type="Pfam" id="PF04457">
    <property type="entry name" value="MJ1316"/>
    <property type="match status" value="1"/>
</dbReference>
<dbReference type="Gene3D" id="1.20.1250.20">
    <property type="entry name" value="MFS general substrate transporter like domains"/>
    <property type="match status" value="1"/>
</dbReference>
<protein>
    <recommendedName>
        <fullName evidence="7">Cercosporin MFS transporter CTB4</fullName>
    </recommendedName>
    <alternativeName>
        <fullName evidence="8">Cercosporin toxin biosynthesis cluster protein 4</fullName>
    </alternativeName>
</protein>
<evidence type="ECO:0000256" key="8">
    <source>
        <dbReference type="ARBA" id="ARBA00077167"/>
    </source>
</evidence>
<gene>
    <name evidence="12" type="ORF">B0A48_01706</name>
</gene>
<dbReference type="Gene3D" id="3.40.50.720">
    <property type="entry name" value="NAD(P)-binding Rossmann-like Domain"/>
    <property type="match status" value="1"/>
</dbReference>
<sequence>MALPIDCAAEAVTRLSQMLNAQLLDCDTATINLITTRPVTPGPQRYLIPTGPCTIGAHVLGDAIHLVCVTDNSQSTFWAYVAECLDSEDLPRRDGVVAQIPESVGAIWLHYCGVSSFRQRFEPLTLDQPDVLKLNALPRPESAQDRLWDARALLRSVRNDDFTMLRDTYTLLRNWAEASGICGADSGTLSLDALLAMVHEVCSGLWSPAAKDANEAITRITSKYADSAQLKLLRTPSGRVAYSPDRDIAADGRAAIAEEMRRACADPRVMHFSVPEHFNTIRAEFNSCIQISAECWTPKQHAAFQARLVPEVAFMFGKLRSLAVLKCERCRFWPHAFKQSEDEWVYSIFVDASHMDGELSSAVEQHAFAFDNDAGSAHAVLLAGNEYESAMSRLLTPPATPTPSGNVDGDEEHTSAIGNSPSKFPTASAVLSRLRWDPKYVAEHYEVGYMDRFVGLLWLPLEKWGHATEDEEFIPAHRIRTFRRVRDGTVIKSEDTRKRLSEHLRNGGGGRRGSDDPAVLQRVKLEGVSVDLTQLRTVKELAEELLRKGEKLDRVICNAGIGGWLGTDFLAGTLALIKNPIQAATYPLFQISDVGALAVQRDASSLLKPDEKQLPPMGQVFTANLFGHYLLLHWLMPILMPSSRLIWITSTTCLARFFSLQDPQCIASTEAYESSKRLTDLLILTSNLPSTAPYTSKYLSSGNGSAAPKMYTTHPGILKTNIAPVPWFLDLMNLLTLYLVRLLGSPWHPVTPYPGASSAVFCALAPSIQLDDVEEKDGKGKWGSAVGRLGGDSVRRTEVQGWGFCGKIGVVPEGSVDLKASRWPNWNALDAEAREEFEVTGREAIENLRKANTGEIPGCKKCLEENVAGLREELDLSVHGDRDDILMAVRPAFQLASAILQDLSQLAFWHGLMVAGQDFDGNATTEHPHRTFYAKDALSVLEQKETLDWLERLGKGVFVAFEVLDPSDLRETWCQPMNFVDVLETDEKYCKELREWAAVIRLPASERQIHAHIALDRASLLRPCPAWEQIKAADLQKAWFHIATTLLHELAHAAVNFAYRGRLKKGCRVSQVFFMAEPCAEAGFAYETYVFGGVPCVRYYGSDTWVKFNSWPSQAICRQYEEETENGLRKGITESGDVPENTSYFRTPWDEVGRFFEASFWGANDEDGQGVHLKLASCCGYEVSKEAADKAREESKKNRCQHAKEVLELDDEDKLAEPSSLGTPVLDLAQDGHNTAPVLKPQDGADVEKSAESSLHDGPDPYLVAFSPNDPLNPRNFPTSRKAFITFQLGMLALAGSLGSSIIAPAEPRIARYLHLTHETTVLTVALYVLGFAFGPSLWAPISETYGRKISMLPPVLALSVMSVGTGFSRNAAALFLTRFFGGVFASAPISNVSAALGDMYEPSARGIAVTFYAVCVCGGPTLGPVIGSAVTVTRGLGWRWTEFIEAIWAASVFLLALVFMPELYPPVLLKRKAEQMRKETGNERYWHPHEVVKMTLNNILTKHLSRPLRMFFTEPMVTCIAIYASFVYGLLYLTLEVFPIVYREHRHMGEVQSTLPFLGLLVGVISAMGINLGNQPRYYRIVAANKGRAVPEARLPPMVLGGVLFVIGIFWFGWTADPKFHWAIPTVATVFIGAGFNVIFQQCINFLVDTYALFAASAVSANTVLRSFSACALPLVARPMFLTLGVGPACSILGGVAILSLPVPFVFMKYGLRLRKLSKFAPVVDD</sequence>
<dbReference type="Proteomes" id="UP000192596">
    <property type="component" value="Unassembled WGS sequence"/>
</dbReference>
<feature type="region of interest" description="Disordered" evidence="9">
    <location>
        <begin position="496"/>
        <end position="516"/>
    </location>
</feature>
<evidence type="ECO:0000256" key="2">
    <source>
        <dbReference type="ARBA" id="ARBA00022692"/>
    </source>
</evidence>
<dbReference type="PROSITE" id="PS50850">
    <property type="entry name" value="MFS"/>
    <property type="match status" value="1"/>
</dbReference>
<evidence type="ECO:0000256" key="10">
    <source>
        <dbReference type="SAM" id="Phobius"/>
    </source>
</evidence>
<keyword evidence="4 10" id="KW-0472">Membrane</keyword>
<dbReference type="EMBL" id="NAJO01000003">
    <property type="protein sequence ID" value="OQO13478.1"/>
    <property type="molecule type" value="Genomic_DNA"/>
</dbReference>
<evidence type="ECO:0000256" key="7">
    <source>
        <dbReference type="ARBA" id="ARBA00069139"/>
    </source>
</evidence>
<keyword evidence="13" id="KW-1185">Reference proteome</keyword>
<dbReference type="PANTHER" id="PTHR23502:SF49">
    <property type="entry name" value="MAJOR FACILITATOR SUPERFAMILY (MFS) PROFILE DOMAIN-CONTAINING PROTEIN"/>
    <property type="match status" value="1"/>
</dbReference>
<dbReference type="FunFam" id="1.20.1250.20:FF:000011">
    <property type="entry name" value="MFS multidrug transporter, putative"/>
    <property type="match status" value="1"/>
</dbReference>
<feature type="transmembrane region" description="Helical" evidence="10">
    <location>
        <begin position="1621"/>
        <end position="1641"/>
    </location>
</feature>
<evidence type="ECO:0000313" key="13">
    <source>
        <dbReference type="Proteomes" id="UP000192596"/>
    </source>
</evidence>
<evidence type="ECO:0000259" key="11">
    <source>
        <dbReference type="PROSITE" id="PS50850"/>
    </source>
</evidence>
<dbReference type="GO" id="GO:0022857">
    <property type="term" value="F:transmembrane transporter activity"/>
    <property type="evidence" value="ECO:0007669"/>
    <property type="project" value="InterPro"/>
</dbReference>
<dbReference type="STRING" id="1507870.A0A1V8TQF4"/>